<proteinExistence type="predicted"/>
<dbReference type="EMBL" id="JAFFQI010000158">
    <property type="protein sequence ID" value="MCD0265038.1"/>
    <property type="molecule type" value="Genomic_DNA"/>
</dbReference>
<gene>
    <name evidence="2" type="ORF">JWH11_00995</name>
</gene>
<dbReference type="Proteomes" id="UP001430396">
    <property type="component" value="Unassembled WGS sequence"/>
</dbReference>
<sequence>MSTCVALTAEGTLQPTGQPVTECSGYVLVSAAENAQTQILIDIFKWPTPEVATSYLTGALTLVLVLNAVGYCVGAVVKMLSTERA</sequence>
<evidence type="ECO:0000256" key="1">
    <source>
        <dbReference type="SAM" id="Phobius"/>
    </source>
</evidence>
<keyword evidence="1" id="KW-0472">Membrane</keyword>
<feature type="transmembrane region" description="Helical" evidence="1">
    <location>
        <begin position="55"/>
        <end position="77"/>
    </location>
</feature>
<dbReference type="RefSeq" id="WP_230434085.1">
    <property type="nucleotide sequence ID" value="NZ_JAFFQH010000150.1"/>
</dbReference>
<reference evidence="2" key="1">
    <citation type="submission" date="2021-02" db="EMBL/GenBank/DDBJ databases">
        <title>Copper resistance gene diversity in local Xanthomonas species at agrochemical polluted sites in Trinidad, Trinidad and Tobago.</title>
        <authorList>
            <person name="Ramnarine S.D.B.J."/>
            <person name="Ramsubhag A."/>
            <person name="Jayaraman J."/>
        </authorList>
    </citation>
    <scope>NUCLEOTIDE SEQUENCE</scope>
    <source>
        <strain evidence="2">CaNP6A</strain>
    </source>
</reference>
<keyword evidence="1" id="KW-0812">Transmembrane</keyword>
<name>A0ABS8NPY3_9XANT</name>
<organism evidence="2 3">
    <name type="scientific">Xanthomonas melonis</name>
    <dbReference type="NCBI Taxonomy" id="56456"/>
    <lineage>
        <taxon>Bacteria</taxon>
        <taxon>Pseudomonadati</taxon>
        <taxon>Pseudomonadota</taxon>
        <taxon>Gammaproteobacteria</taxon>
        <taxon>Lysobacterales</taxon>
        <taxon>Lysobacteraceae</taxon>
        <taxon>Xanthomonas</taxon>
    </lineage>
</organism>
<comment type="caution">
    <text evidence="2">The sequence shown here is derived from an EMBL/GenBank/DDBJ whole genome shotgun (WGS) entry which is preliminary data.</text>
</comment>
<keyword evidence="1" id="KW-1133">Transmembrane helix</keyword>
<keyword evidence="3" id="KW-1185">Reference proteome</keyword>
<protein>
    <submittedName>
        <fullName evidence="2">Uncharacterized protein</fullName>
    </submittedName>
</protein>
<accession>A0ABS8NPY3</accession>
<evidence type="ECO:0000313" key="3">
    <source>
        <dbReference type="Proteomes" id="UP001430396"/>
    </source>
</evidence>
<evidence type="ECO:0000313" key="2">
    <source>
        <dbReference type="EMBL" id="MCD0265038.1"/>
    </source>
</evidence>